<keyword evidence="6 10" id="KW-0479">Metal-binding</keyword>
<dbReference type="NCBIfam" id="NF009695">
    <property type="entry name" value="PRK13222.1-2"/>
    <property type="match status" value="1"/>
</dbReference>
<keyword evidence="9 10" id="KW-0119">Carbohydrate metabolism</keyword>
<evidence type="ECO:0000256" key="1">
    <source>
        <dbReference type="ARBA" id="ARBA00000830"/>
    </source>
</evidence>
<dbReference type="PANTHER" id="PTHR43434">
    <property type="entry name" value="PHOSPHOGLYCOLATE PHOSPHATASE"/>
    <property type="match status" value="1"/>
</dbReference>
<dbReference type="NCBIfam" id="TIGR01549">
    <property type="entry name" value="HAD-SF-IA-v1"/>
    <property type="match status" value="1"/>
</dbReference>
<dbReference type="EMBL" id="JAJBZT010000001">
    <property type="protein sequence ID" value="MCB6182173.1"/>
    <property type="molecule type" value="Genomic_DNA"/>
</dbReference>
<dbReference type="NCBIfam" id="TIGR01509">
    <property type="entry name" value="HAD-SF-IA-v3"/>
    <property type="match status" value="1"/>
</dbReference>
<evidence type="ECO:0000256" key="2">
    <source>
        <dbReference type="ARBA" id="ARBA00001946"/>
    </source>
</evidence>
<protein>
    <recommendedName>
        <fullName evidence="5 10">Phosphoglycolate phosphatase</fullName>
        <shortName evidence="10">PGP</shortName>
        <shortName evidence="10">PGPase</shortName>
        <ecNumber evidence="5 10">3.1.3.18</ecNumber>
    </recommendedName>
</protein>
<gene>
    <name evidence="11" type="ORF">LIN78_01210</name>
</gene>
<evidence type="ECO:0000256" key="7">
    <source>
        <dbReference type="ARBA" id="ARBA00022801"/>
    </source>
</evidence>
<dbReference type="InterPro" id="IPR041492">
    <property type="entry name" value="HAD_2"/>
</dbReference>
<evidence type="ECO:0000313" key="11">
    <source>
        <dbReference type="EMBL" id="MCB6182173.1"/>
    </source>
</evidence>
<dbReference type="EC" id="3.1.3.18" evidence="5 10"/>
<comment type="caution">
    <text evidence="11">The sequence shown here is derived from an EMBL/GenBank/DDBJ whole genome shotgun (WGS) entry which is preliminary data.</text>
</comment>
<dbReference type="Proteomes" id="UP001165395">
    <property type="component" value="Unassembled WGS sequence"/>
</dbReference>
<dbReference type="NCBIfam" id="TIGR01449">
    <property type="entry name" value="PGP_bact"/>
    <property type="match status" value="1"/>
</dbReference>
<dbReference type="HAMAP" id="MF_00495">
    <property type="entry name" value="GPH_hydrolase_bact"/>
    <property type="match status" value="1"/>
</dbReference>
<dbReference type="InterPro" id="IPR023214">
    <property type="entry name" value="HAD_sf"/>
</dbReference>
<dbReference type="InterPro" id="IPR023198">
    <property type="entry name" value="PGP-like_dom2"/>
</dbReference>
<reference evidence="11" key="1">
    <citation type="submission" date="2021-10" db="EMBL/GenBank/DDBJ databases">
        <title>The complete genome sequence of Leeia sp. TBRC 13508.</title>
        <authorList>
            <person name="Charoenyingcharoen P."/>
            <person name="Yukphan P."/>
        </authorList>
    </citation>
    <scope>NUCLEOTIDE SEQUENCE</scope>
    <source>
        <strain evidence="11">TBRC 13508</strain>
    </source>
</reference>
<sequence>MAFPYKAVAFDLDGTLVDSIADLAAAANAVRLALNLPVLPQDTVESFVGDGAASLVARVLAGSKAAEPDEASVLQKEGMALFNRFYLEKLTIKTKPYTTVVDTLRTFKSGKIGLACVTNKPARFTLPLLEQLGLAEFFDVVIAGDSLPQKKPHALPLTHTAEVLNVKPAEMLMVGDSENDVLSAKAAGCPVAAVSYGYAADANALGADLIIHQMDALLALSS</sequence>
<dbReference type="InterPro" id="IPR037512">
    <property type="entry name" value="PGPase_prok"/>
</dbReference>
<evidence type="ECO:0000313" key="12">
    <source>
        <dbReference type="Proteomes" id="UP001165395"/>
    </source>
</evidence>
<evidence type="ECO:0000256" key="9">
    <source>
        <dbReference type="ARBA" id="ARBA00023277"/>
    </source>
</evidence>
<evidence type="ECO:0000256" key="4">
    <source>
        <dbReference type="ARBA" id="ARBA00006171"/>
    </source>
</evidence>
<dbReference type="SUPFAM" id="SSF56784">
    <property type="entry name" value="HAD-like"/>
    <property type="match status" value="1"/>
</dbReference>
<keyword evidence="8 10" id="KW-0460">Magnesium</keyword>
<evidence type="ECO:0000256" key="8">
    <source>
        <dbReference type="ARBA" id="ARBA00022842"/>
    </source>
</evidence>
<dbReference type="InterPro" id="IPR050155">
    <property type="entry name" value="HAD-like_hydrolase_sf"/>
</dbReference>
<comment type="function">
    <text evidence="10">Specifically catalyzes the dephosphorylation of 2-phosphoglycolate. Is involved in the dissimilation of the intracellular 2-phosphoglycolate formed during the DNA repair of 3'-phosphoglycolate ends, a major class of DNA lesions induced by oxidative stress.</text>
</comment>
<feature type="binding site" evidence="10">
    <location>
        <position position="176"/>
    </location>
    <ligand>
        <name>Mg(2+)</name>
        <dbReference type="ChEBI" id="CHEBI:18420"/>
    </ligand>
</feature>
<organism evidence="11 12">
    <name type="scientific">Leeia speluncae</name>
    <dbReference type="NCBI Taxonomy" id="2884804"/>
    <lineage>
        <taxon>Bacteria</taxon>
        <taxon>Pseudomonadati</taxon>
        <taxon>Pseudomonadota</taxon>
        <taxon>Betaproteobacteria</taxon>
        <taxon>Neisseriales</taxon>
        <taxon>Leeiaceae</taxon>
        <taxon>Leeia</taxon>
    </lineage>
</organism>
<dbReference type="SFLD" id="SFLDS00003">
    <property type="entry name" value="Haloacid_Dehalogenase"/>
    <property type="match status" value="1"/>
</dbReference>
<evidence type="ECO:0000256" key="5">
    <source>
        <dbReference type="ARBA" id="ARBA00013078"/>
    </source>
</evidence>
<dbReference type="RefSeq" id="WP_227177676.1">
    <property type="nucleotide sequence ID" value="NZ_JAJBZT010000001.1"/>
</dbReference>
<comment type="catalytic activity">
    <reaction evidence="1 10">
        <text>2-phosphoglycolate + H2O = glycolate + phosphate</text>
        <dbReference type="Rhea" id="RHEA:14369"/>
        <dbReference type="ChEBI" id="CHEBI:15377"/>
        <dbReference type="ChEBI" id="CHEBI:29805"/>
        <dbReference type="ChEBI" id="CHEBI:43474"/>
        <dbReference type="ChEBI" id="CHEBI:58033"/>
        <dbReference type="EC" id="3.1.3.18"/>
    </reaction>
</comment>
<comment type="similarity">
    <text evidence="4 10">Belongs to the HAD-like hydrolase superfamily. CbbY/CbbZ/Gph/YieH family.</text>
</comment>
<dbReference type="Pfam" id="PF13419">
    <property type="entry name" value="HAD_2"/>
    <property type="match status" value="1"/>
</dbReference>
<dbReference type="GO" id="GO:0008967">
    <property type="term" value="F:phosphoglycolate phosphatase activity"/>
    <property type="evidence" value="ECO:0007669"/>
    <property type="project" value="UniProtKB-EC"/>
</dbReference>
<evidence type="ECO:0000256" key="3">
    <source>
        <dbReference type="ARBA" id="ARBA00004818"/>
    </source>
</evidence>
<evidence type="ECO:0000256" key="10">
    <source>
        <dbReference type="HAMAP-Rule" id="MF_00495"/>
    </source>
</evidence>
<dbReference type="PRINTS" id="PR00413">
    <property type="entry name" value="HADHALOGNASE"/>
</dbReference>
<proteinExistence type="inferred from homology"/>
<accession>A0ABS8D2H1</accession>
<dbReference type="PANTHER" id="PTHR43434:SF1">
    <property type="entry name" value="PHOSPHOGLYCOLATE PHOSPHATASE"/>
    <property type="match status" value="1"/>
</dbReference>
<dbReference type="InterPro" id="IPR006439">
    <property type="entry name" value="HAD-SF_hydro_IA"/>
</dbReference>
<keyword evidence="12" id="KW-1185">Reference proteome</keyword>
<feature type="active site" description="Nucleophile" evidence="10">
    <location>
        <position position="11"/>
    </location>
</feature>
<name>A0ABS8D2H1_9NEIS</name>
<dbReference type="SFLD" id="SFLDG01129">
    <property type="entry name" value="C1.5:_HAD__Beta-PGM__Phosphata"/>
    <property type="match status" value="1"/>
</dbReference>
<comment type="pathway">
    <text evidence="3 10">Organic acid metabolism; glycolate biosynthesis; glycolate from 2-phosphoglycolate: step 1/1.</text>
</comment>
<dbReference type="InterPro" id="IPR036412">
    <property type="entry name" value="HAD-like_sf"/>
</dbReference>
<feature type="binding site" evidence="10">
    <location>
        <position position="11"/>
    </location>
    <ligand>
        <name>Mg(2+)</name>
        <dbReference type="ChEBI" id="CHEBI:18420"/>
    </ligand>
</feature>
<keyword evidence="7 10" id="KW-0378">Hydrolase</keyword>
<feature type="binding site" evidence="10">
    <location>
        <position position="13"/>
    </location>
    <ligand>
        <name>Mg(2+)</name>
        <dbReference type="ChEBI" id="CHEBI:18420"/>
    </ligand>
</feature>
<evidence type="ECO:0000256" key="6">
    <source>
        <dbReference type="ARBA" id="ARBA00022723"/>
    </source>
</evidence>
<dbReference type="Gene3D" id="1.10.150.240">
    <property type="entry name" value="Putative phosphatase, domain 2"/>
    <property type="match status" value="1"/>
</dbReference>
<comment type="cofactor">
    <cofactor evidence="2 10">
        <name>Mg(2+)</name>
        <dbReference type="ChEBI" id="CHEBI:18420"/>
    </cofactor>
</comment>
<dbReference type="Gene3D" id="3.40.50.1000">
    <property type="entry name" value="HAD superfamily/HAD-like"/>
    <property type="match status" value="1"/>
</dbReference>